<feature type="region of interest" description="Disordered" evidence="1">
    <location>
        <begin position="35"/>
        <end position="60"/>
    </location>
</feature>
<dbReference type="SUPFAM" id="SSF51126">
    <property type="entry name" value="Pectin lyase-like"/>
    <property type="match status" value="1"/>
</dbReference>
<feature type="compositionally biased region" description="Polar residues" evidence="1">
    <location>
        <begin position="35"/>
        <end position="47"/>
    </location>
</feature>
<accession>X1BMV5</accession>
<sequence>MKEMHRKNKMKVIVAFAVVMVFVMPVAAFANVGTFGTTPNSENTGNMENMVESTTNSDNTEETIDNARLTTGKTIYVDDDADPDWYNETQVRTITEGITNASAGDTVYVYDGIYYEHITVNRQLYITGENKENAIIDGQNNSGDVVKVTVNNVNISTFTIRNSIKPPPKVILQFTPVA</sequence>
<reference evidence="2" key="1">
    <citation type="journal article" date="2014" name="Front. Microbiol.">
        <title>High frequency of phylogenetically diverse reductive dehalogenase-homologous genes in deep subseafloor sedimentary metagenomes.</title>
        <authorList>
            <person name="Kawai M."/>
            <person name="Futagami T."/>
            <person name="Toyoda A."/>
            <person name="Takaki Y."/>
            <person name="Nishi S."/>
            <person name="Hori S."/>
            <person name="Arai W."/>
            <person name="Tsubouchi T."/>
            <person name="Morono Y."/>
            <person name="Uchiyama I."/>
            <person name="Ito T."/>
            <person name="Fujiyama A."/>
            <person name="Inagaki F."/>
            <person name="Takami H."/>
        </authorList>
    </citation>
    <scope>NUCLEOTIDE SEQUENCE</scope>
    <source>
        <strain evidence="2">Expedition CK06-06</strain>
    </source>
</reference>
<dbReference type="InterPro" id="IPR012334">
    <property type="entry name" value="Pectin_lyas_fold"/>
</dbReference>
<evidence type="ECO:0000313" key="2">
    <source>
        <dbReference type="EMBL" id="GAG96335.1"/>
    </source>
</evidence>
<dbReference type="EMBL" id="BART01027706">
    <property type="protein sequence ID" value="GAG96335.1"/>
    <property type="molecule type" value="Genomic_DNA"/>
</dbReference>
<proteinExistence type="predicted"/>
<comment type="caution">
    <text evidence="2">The sequence shown here is derived from an EMBL/GenBank/DDBJ whole genome shotgun (WGS) entry which is preliminary data.</text>
</comment>
<evidence type="ECO:0000256" key="1">
    <source>
        <dbReference type="SAM" id="MobiDB-lite"/>
    </source>
</evidence>
<dbReference type="InterPro" id="IPR011050">
    <property type="entry name" value="Pectin_lyase_fold/virulence"/>
</dbReference>
<organism evidence="2">
    <name type="scientific">marine sediment metagenome</name>
    <dbReference type="NCBI Taxonomy" id="412755"/>
    <lineage>
        <taxon>unclassified sequences</taxon>
        <taxon>metagenomes</taxon>
        <taxon>ecological metagenomes</taxon>
    </lineage>
</organism>
<name>X1BMV5_9ZZZZ</name>
<gene>
    <name evidence="2" type="ORF">S01H4_49059</name>
</gene>
<dbReference type="AlphaFoldDB" id="X1BMV5"/>
<protein>
    <recommendedName>
        <fullName evidence="3">DUF1565 domain-containing protein</fullName>
    </recommendedName>
</protein>
<evidence type="ECO:0008006" key="3">
    <source>
        <dbReference type="Google" id="ProtNLM"/>
    </source>
</evidence>
<dbReference type="Gene3D" id="2.160.20.10">
    <property type="entry name" value="Single-stranded right-handed beta-helix, Pectin lyase-like"/>
    <property type="match status" value="1"/>
</dbReference>
<feature type="non-terminal residue" evidence="2">
    <location>
        <position position="178"/>
    </location>
</feature>